<dbReference type="InterPro" id="IPR025667">
    <property type="entry name" value="SprB_repeat"/>
</dbReference>
<keyword evidence="3" id="KW-1185">Reference proteome</keyword>
<dbReference type="Gene3D" id="2.60.40.10">
    <property type="entry name" value="Immunoglobulins"/>
    <property type="match status" value="2"/>
</dbReference>
<evidence type="ECO:0000259" key="1">
    <source>
        <dbReference type="Pfam" id="PF19406"/>
    </source>
</evidence>
<feature type="domain" description="PKD-like" evidence="1">
    <location>
        <begin position="300"/>
        <end position="385"/>
    </location>
</feature>
<dbReference type="EMBL" id="CP017774">
    <property type="protein sequence ID" value="AOZ98042.1"/>
    <property type="molecule type" value="Genomic_DNA"/>
</dbReference>
<evidence type="ECO:0000313" key="3">
    <source>
        <dbReference type="Proteomes" id="UP000178198"/>
    </source>
</evidence>
<dbReference type="Pfam" id="PF19406">
    <property type="entry name" value="PKD_5"/>
    <property type="match status" value="1"/>
</dbReference>
<dbReference type="InterPro" id="IPR045828">
    <property type="entry name" value="PKD_Bacteroidetes"/>
</dbReference>
<dbReference type="Pfam" id="PF13573">
    <property type="entry name" value="SprB"/>
    <property type="match status" value="18"/>
</dbReference>
<reference evidence="2 3" key="1">
    <citation type="submission" date="2016-10" db="EMBL/GenBank/DDBJ databases">
        <title>Complete Genome Sequence of Flavobacterium sp. PK15.</title>
        <authorList>
            <person name="Ekwe A."/>
            <person name="Kim S.B."/>
        </authorList>
    </citation>
    <scope>NUCLEOTIDE SEQUENCE [LARGE SCALE GENOMIC DNA]</scope>
    <source>
        <strain evidence="2 3">PK15</strain>
    </source>
</reference>
<dbReference type="STRING" id="1306519.BIW12_00530"/>
<dbReference type="PANTHER" id="PTHR24273">
    <property type="entry name" value="FI04643P-RELATED"/>
    <property type="match status" value="1"/>
</dbReference>
<sequence>MKTTLLKERIKQNLISVFIKNNFLLFLLLLSSSSLISQTKYDCNNCQSGDERILSVELVSTTLNPNSTGPDDIYSPLSTSCTTGDAIQGYLKINVQQQSTTRYGFLVEADIHVNGVKTDNISFCNSANTSSGSRSVYVTNKVISWTCGTTISLQKIIIGWGNSSGQNVCNLGNCNIGPQCSNNQLNPIVTVITPLSADFITERSCPGGTQYENIKFTSTTTGGTTPYQYQWIINDGVNTTTVPYSSNNNYTYTPTSTNNLTVTLNVKDATTIQKTDSEIKSGILVGTCCTTPIITNKTASICSGGSFNISPTDGSGNTVPVGTTYSWTAPSVSGISGTTAGTNATNISGTLTNSTSSALNVVYTVTPKSGTCTGNTFTVTVTVNPTLNLGVSSKTDVSCYGTSTGSVTAGTVTSAVGTINYSWKNSSNIVVGTTATVNNLPAGEYTLTVTDNCSSKSNSVTVGQPGTLSASASNQVNVSCKGGNNGSVVITPAGGTAGYTITPAQTGLAAGLHTFTVTDAKGCTTTIDVTITEPTNALSATAGSQVNVSCKGGNDGSVVITPAGGTAGYTITPAQTGLAAGLHTFTVTDAKGCTTTIDVTITEPTNALSASASNQVNVSCKGGNNGSVVITPAGGTAGYTITPAQTGLAAGLHTFTVTDAKGCTTTIDVTITEPTNALSATAGSQVNVSCKGGNNGSVVITPAGGTPEYTITPAQTGLAAGLHTFTVTDAKGCSTTIDVTITQPNAALSATASNQVNVSCFGGNNGSVVITPAGGTPEYTITPAQTGLAAGLHTFTVTDAKGCSTTIDVTITQPNAALSATASNQVNVSCFGGNNGSVVITPAGGTPEYTITPAQTGLAAGLHTFTVTDAKGCSTTIDVTITQPNAALSATASNQVNVSCFGGNNGSVVITPAGGTPEYTITPAQTGLAAGLHTFTVTDAKGCSTTIDVTITQPNAALSATASNQVNVSCFGGNNGSVVITPAGGTAGYTITPAQTGLAAGLHTFTVTDAKGCTTTIDVTITEPTNALSASASNQVNVSCKGGNNGSVVITPAGGTAGYTITPAQTGLAAGLHTFTVTDAKGCTTTIDVTITEPTNALSASASNQVNVSCKGGNNGSVVITPAGGTAGYTITPAQTGLAAGLHTFTVTDAKGCTTTIDVTITEPTNALSASASNQVNVSCKGGNDGSVVITPAGGTAGYTITPAQTGLAAGLHTFTVTDAKGCTTTIDVTITEPTNALSASASNQVNVSCKGGNDGSVVITPAGGTAGYTITPAQTGLAAGLHTFTVTDAKGCTTTIDVTITEPTNALSASASNQVNVSCKGGNDGSVVITPAGGTAGYTITPAQTGLAAGLHTFTVTDAKGCTTTIDVTITEPTNALSASASNQVNVSCKGGNDGSVVITPAGGTAGYTITPAQTGLAAGLHTFTVTDAKGCTTTIDVTITEPTNALSATAGSQVNVSCKGGNDGSVVITPAGGTAGYTITPAQTGLAAGLHTFTVTDAKGCTTTIDVTITEPTNALSATASNQVNVSCKGGNNGSVVITPAGGTAGYTITPAQTGLAAGLHTFTVTDAKGCTTSIDVTITEPTNALSASASNQVNVSCKGGNDGSVVITPAGGTAGYTITPAQTGLAAGLHTFTVTDAKGCTTTIDVTILDGDGTPPVISQLPSETTINCPSKPEFAQATATDNVDTSVSLTFEDVTTPGQCAGSYSVTRTWTAIDDCGNTATKSQKINVQDITAPTFTVPADITVNAGANCVSNLDPTTTGAVTNISDACDQNPTVTYIDSNCFGNDAKTNINAGNGNYFYFNVNGFDNLTAKDIEKVALAFETNQGKGRAEFTLVAPSGQAVVLVGPYCTGGACEDANSNDQELYLPVFYPNSSGNPQWNNNDVISQDIPQNFTPNGALSSPNVITGVTSYVSSFENLTGSMNGTWFIYSKKQASVNGSIQFNSICLTPATACTSNKVITRTWTVTDQCGNAASATQTIKIQDVTAPVLSEAPADITVECSAVPTAATLTATDNCDVNPVVTYNEVKSNISETCASNYTLTRTWTAKDACGNESSKSQIITVEDKTKPVFVEALPDNVTVECSEIPQAVTLTATDNCGTATVTFAEVKTDGACAGAYTLTRTWTATDLCNNVTTHVQTISVEDKTKPVFVEALPADVTAECSEIPQAVTLTATDNCGTATVTFAEVKTDGTCAGAYTLTRTWTATDLCNNVTTHVQTISVEDKTKPVFVEALPANVTVECSEIPQAVTLTATDNCGTATVTFAEVKTDGACARAYTLTRTWTATDLCNNVTTHVQTISVEDKTKPVFVEALPADVTAECSEIPQAVTLTATDNCGTATVTFAEVKTDGTCAGAYTLTRTWTATDLCNNVTTHVQTISVEDKTKPVFVEALPADVTAECSEIPQAVTLTATDNCGTATVTFAEVKTDGACAGAYTLTRTWTATDLCNNVTTHVQTISVEDKTKPVFVEALPANVTVECSEIPQAVTLTATDNCGTATVTFAEVKTDGACAGAYTLTRTWTATDLCNNVTTHVQTISVEDKTKPVFVEALPDNVTVECSEIPQAVTLTATDNCGTATVTFAEVKTDGTCAGAYTLTRTWTATDLCNNVTTHVQTISVEDKTKPVFVEALPADVTAECSEIPQAVTLTATDNCGTATVTFAEVKTDGACAGAYTLTRTWTATDLCNNVTTHVQTISVEDKTKPVFVEALPADVTAECSEIPQAVTLTATDNCGTATVTFAEVKTDGTCAGAYTLTRTWTATDLCNNVTTHVQTISVEDKTKPVFVEALPANVTVECSEIPQAVTLTATDNCGTATVTFAEVKTDGACAGAYTLTRTWTATDLCNNVTTHVQTISVEDKTKPVFVEALPANVTVECSEIPQAVTLTATDNCGTATVTFAEVKTDGACAGAYTLTRTWTATDLCNNVTTHVQTISVEDKTKPVFVEALPANVTVECSEIPQAVTLTATDNCGTATVTFAEVKTDGACAGAYTLTRTWTATDLCNNVTTHVQTISVEDKTKPVFVEALPADVTVECSEIPQAVTLTATDNCGTATVTFAEVKTDGACAGAYTLTRTWTATDLCNNVTTHVQTISVEDKTKPVFVEALPADVTVECSEIPTAATLTATDNCGTATVTFAEVKTDGACAGAYTLTRTWTATDLCNNVTTHVQTISVEDKTKPVFVEALPANVTVECSEIPQAVTLTATDNCGTATVTFAEVKTDGACAGAYTLTRTWTATDLCNNVTTHVQTISVEDKTKPVFVEALPTDVTAECSEIPQAVTLTATDNCGTATVTFAEVKTDGACAGAYTLTRTWTATDLCNNVTTHVQTISVEDKTKPVFVEALPADVTVECSEIPTAATLTATDNCGTATVTFAEVKTDGACAGAYTLTRTWTATDLCNNVTTHVQTISVEDKTKPVFVEALPADVTVECSEIPQAVTLTATDNCGTATVTFAEVKTDGACAGAYTLTRTWTATDLCNNVTTHVQTISVEDKTAPILSEAPANITVECSNVPVAAILTATDNCNATPVVVTYNEIKSGISEVFASNYTLTRTWTAKDACGNESSKSQIITVKDSTAPLTPTLADVTINGCNGTPVAPTTTDNCAGTITGTTTTVFPITTQGTTIVTWTFNDGNGNTTTANQNVIIKDVTAPVTPVLADVIGQCIATATIPTTTDNCSGTITGTTNDPLTYNTQGTHIITWSFNDGNGNTTTTTQKVIVNIVPDITTINVPDFINSVNGTPVDLTTYLPQDAPSNGTWVDVNNSGALNGSILDPNNVASGDYSFQYNIETETCPINYVINIKIDQSFVLGCGTIEVHNAFTPNGDNFNEIFKIDNIEDTLCYPENTIEIYNRWGVLVYEAKGYNNQDVSFKGISEGRVTVDKSAGLPTGTYFYILNYTSVGLQNEIIANKKQGYLYLSR</sequence>
<proteinExistence type="predicted"/>
<dbReference type="Proteomes" id="UP000178198">
    <property type="component" value="Chromosome"/>
</dbReference>
<dbReference type="RefSeq" id="WP_071183317.1">
    <property type="nucleotide sequence ID" value="NZ_CP017774.1"/>
</dbReference>
<evidence type="ECO:0000313" key="2">
    <source>
        <dbReference type="EMBL" id="AOZ98042.1"/>
    </source>
</evidence>
<dbReference type="InterPro" id="IPR013783">
    <property type="entry name" value="Ig-like_fold"/>
</dbReference>
<accession>A0A1D9P6B0</accession>
<dbReference type="PANTHER" id="PTHR24273:SF32">
    <property type="entry name" value="HYALIN"/>
    <property type="match status" value="1"/>
</dbReference>
<protein>
    <recommendedName>
        <fullName evidence="1">PKD-like domain-containing protein</fullName>
    </recommendedName>
</protein>
<dbReference type="KEGG" id="fcm:BIW12_00530"/>
<organism evidence="2 3">
    <name type="scientific">Flavobacterium commune</name>
    <dbReference type="NCBI Taxonomy" id="1306519"/>
    <lineage>
        <taxon>Bacteria</taxon>
        <taxon>Pseudomonadati</taxon>
        <taxon>Bacteroidota</taxon>
        <taxon>Flavobacteriia</taxon>
        <taxon>Flavobacteriales</taxon>
        <taxon>Flavobacteriaceae</taxon>
        <taxon>Flavobacterium</taxon>
    </lineage>
</organism>
<name>A0A1D9P6B0_9FLAO</name>
<gene>
    <name evidence="2" type="ORF">BIW12_00530</name>
</gene>
<dbReference type="Pfam" id="PF13585">
    <property type="entry name" value="CHU_C"/>
    <property type="match status" value="1"/>
</dbReference>
<dbReference type="OrthoDB" id="599464at2"/>